<sequence length="101" mass="11190">MYFVKTDVSLFALSSFAAAQYAEDEHAGLSPRQLAEIAQEEYLAARDEYIEKRDIFRRAPRLMGTCQYFPKTKGKVCVRNGHGCGICTPNMAIGAPCPCGH</sequence>
<comment type="caution">
    <text evidence="1">The sequence shown here is derived from an EMBL/GenBank/DDBJ whole genome shotgun (WGS) entry which is preliminary data.</text>
</comment>
<dbReference type="OrthoDB" id="5151005at2759"/>
<reference evidence="1" key="1">
    <citation type="submission" date="2021-10" db="EMBL/GenBank/DDBJ databases">
        <authorList>
            <person name="Piombo E."/>
        </authorList>
    </citation>
    <scope>NUCLEOTIDE SEQUENCE</scope>
</reference>
<dbReference type="Proteomes" id="UP000696573">
    <property type="component" value="Unassembled WGS sequence"/>
</dbReference>
<proteinExistence type="predicted"/>
<gene>
    <name evidence="1" type="ORF">CRHIZ90672A_00004729</name>
</gene>
<accession>A0A9N9VYM6</accession>
<evidence type="ECO:0000313" key="2">
    <source>
        <dbReference type="Proteomes" id="UP000696573"/>
    </source>
</evidence>
<evidence type="ECO:0000313" key="1">
    <source>
        <dbReference type="EMBL" id="CAH0042629.1"/>
    </source>
</evidence>
<name>A0A9N9VYM6_9HYPO</name>
<organism evidence="1 2">
    <name type="scientific">Clonostachys rhizophaga</name>
    <dbReference type="NCBI Taxonomy" id="160324"/>
    <lineage>
        <taxon>Eukaryota</taxon>
        <taxon>Fungi</taxon>
        <taxon>Dikarya</taxon>
        <taxon>Ascomycota</taxon>
        <taxon>Pezizomycotina</taxon>
        <taxon>Sordariomycetes</taxon>
        <taxon>Hypocreomycetidae</taxon>
        <taxon>Hypocreales</taxon>
        <taxon>Bionectriaceae</taxon>
        <taxon>Clonostachys</taxon>
    </lineage>
</organism>
<dbReference type="AlphaFoldDB" id="A0A9N9VYM6"/>
<keyword evidence="2" id="KW-1185">Reference proteome</keyword>
<protein>
    <submittedName>
        <fullName evidence="1">Uncharacterized protein</fullName>
    </submittedName>
</protein>
<dbReference type="EMBL" id="CABFNQ020000768">
    <property type="protein sequence ID" value="CAH0042629.1"/>
    <property type="molecule type" value="Genomic_DNA"/>
</dbReference>